<dbReference type="PROSITE" id="PS00444">
    <property type="entry name" value="POLYPRENYL_SYNTHASE_2"/>
    <property type="match status" value="1"/>
</dbReference>
<keyword evidence="4" id="KW-0479">Metal-binding</keyword>
<dbReference type="NCBIfam" id="TIGR02749">
    <property type="entry name" value="prenyl_cyano"/>
    <property type="match status" value="1"/>
</dbReference>
<evidence type="ECO:0000256" key="6">
    <source>
        <dbReference type="ARBA" id="ARBA00023229"/>
    </source>
</evidence>
<dbReference type="SFLD" id="SFLDS00005">
    <property type="entry name" value="Isoprenoid_Synthase_Type_I"/>
    <property type="match status" value="1"/>
</dbReference>
<proteinExistence type="inferred from homology"/>
<keyword evidence="3 7" id="KW-0808">Transferase</keyword>
<dbReference type="EMBL" id="MH281628">
    <property type="protein sequence ID" value="AYR06058.1"/>
    <property type="molecule type" value="Genomic_DNA"/>
</dbReference>
<evidence type="ECO:0000256" key="2">
    <source>
        <dbReference type="ARBA" id="ARBA00006706"/>
    </source>
</evidence>
<protein>
    <submittedName>
        <fullName evidence="8">Prenyl transferase</fullName>
    </submittedName>
</protein>
<dbReference type="PANTHER" id="PTHR12001">
    <property type="entry name" value="GERANYLGERANYL PYROPHOSPHATE SYNTHASE"/>
    <property type="match status" value="1"/>
</dbReference>
<dbReference type="GO" id="GO:0004659">
    <property type="term" value="F:prenyltransferase activity"/>
    <property type="evidence" value="ECO:0007669"/>
    <property type="project" value="InterPro"/>
</dbReference>
<sequence length="317" mass="35607">MFSNINTDLEQLNNNLRKISGPRHPILYAAAEYLFSAGGKRIRPAIILLVAKATNTKEQLYDEHKRLAEITEIIHTASLLHDDVVDNCKTRRGLDTVNQKFNNKVAILAGDFLFAQSSWYLANLNNLSVVKIISKVITDFAEGEIEQGLRNFDPSSSLDTYMNKSFHKTASLLAYSCKAAAILSGADSKVQKHFYNYGKHLGIAFQIIDDILDLEGTEKNIGKPQGLDLKNGNLTAPTMFALDKCPELKEMIQREFTEKNDIQLATQIITRTNAIKQAKDLAKEHAQASLEYLHSYPKSQSIENLKLFSYNIINRIS</sequence>
<dbReference type="InterPro" id="IPR033749">
    <property type="entry name" value="Polyprenyl_synt_CS"/>
</dbReference>
<evidence type="ECO:0000256" key="7">
    <source>
        <dbReference type="RuleBase" id="RU004466"/>
    </source>
</evidence>
<dbReference type="SUPFAM" id="SSF48576">
    <property type="entry name" value="Terpenoid synthases"/>
    <property type="match status" value="1"/>
</dbReference>
<evidence type="ECO:0000313" key="8">
    <source>
        <dbReference type="EMBL" id="AYR06058.1"/>
    </source>
</evidence>
<keyword evidence="8" id="KW-0934">Plastid</keyword>
<dbReference type="GO" id="GO:0046872">
    <property type="term" value="F:metal ion binding"/>
    <property type="evidence" value="ECO:0007669"/>
    <property type="project" value="UniProtKB-KW"/>
</dbReference>
<dbReference type="InterPro" id="IPR008949">
    <property type="entry name" value="Isoprenoid_synthase_dom_sf"/>
</dbReference>
<dbReference type="AlphaFoldDB" id="A0A3G3MGU1"/>
<reference evidence="8" key="1">
    <citation type="journal article" date="2018" name="Genome Biol. Evol.">
        <title>Mitochondrial and Plastid Genomes from Coralline Red Algae Provide Insights into the Incongruent Evolutionary Histories of Organelles.</title>
        <authorList>
            <person name="Lee J."/>
            <person name="Song H.J."/>
            <person name="In Park S."/>
            <person name="Lee Y.M."/>
            <person name="Jeong S.Y."/>
            <person name="Oh Cho T."/>
            <person name="Kim J.H."/>
            <person name="Choi H.G."/>
            <person name="Choi C.G."/>
            <person name="Nelson W.A."/>
            <person name="Fredericq S."/>
            <person name="Bhattacharya D."/>
            <person name="Su Yoon H."/>
        </authorList>
    </citation>
    <scope>NUCLEOTIDE SEQUENCE</scope>
</reference>
<dbReference type="PROSITE" id="PS00723">
    <property type="entry name" value="POLYPRENYL_SYNTHASE_1"/>
    <property type="match status" value="1"/>
</dbReference>
<evidence type="ECO:0000256" key="4">
    <source>
        <dbReference type="ARBA" id="ARBA00022723"/>
    </source>
</evidence>
<dbReference type="PANTHER" id="PTHR12001:SF69">
    <property type="entry name" value="ALL TRANS-POLYPRENYL-DIPHOSPHATE SYNTHASE PDSS1"/>
    <property type="match status" value="1"/>
</dbReference>
<dbReference type="InterPro" id="IPR000092">
    <property type="entry name" value="Polyprenyl_synt"/>
</dbReference>
<geneLocation type="plastid" evidence="8"/>
<dbReference type="Gene3D" id="1.10.600.10">
    <property type="entry name" value="Farnesyl Diphosphate Synthase"/>
    <property type="match status" value="1"/>
</dbReference>
<keyword evidence="6" id="KW-0414">Isoprene biosynthesis</keyword>
<dbReference type="GO" id="GO:1901663">
    <property type="term" value="P:quinone biosynthetic process"/>
    <property type="evidence" value="ECO:0007669"/>
    <property type="project" value="UniProtKB-ARBA"/>
</dbReference>
<gene>
    <name evidence="8" type="primary">preA</name>
</gene>
<keyword evidence="5" id="KW-0460">Magnesium</keyword>
<dbReference type="GeneID" id="38463624"/>
<comment type="similarity">
    <text evidence="2 7">Belongs to the FPP/GGPP synthase family.</text>
</comment>
<evidence type="ECO:0000256" key="1">
    <source>
        <dbReference type="ARBA" id="ARBA00001946"/>
    </source>
</evidence>
<dbReference type="RefSeq" id="YP_009541849.1">
    <property type="nucleotide sequence ID" value="NC_039978.1"/>
</dbReference>
<organism evidence="8">
    <name type="scientific">Neogoniolithon spectabile</name>
    <dbReference type="NCBI Taxonomy" id="231755"/>
    <lineage>
        <taxon>Eukaryota</taxon>
        <taxon>Rhodophyta</taxon>
        <taxon>Florideophyceae</taxon>
        <taxon>Corallinophycidae</taxon>
        <taxon>Corallinales</taxon>
        <taxon>Spongitidaceae</taxon>
        <taxon>Neogoniolithoideae</taxon>
        <taxon>Neogoniolithon</taxon>
    </lineage>
</organism>
<dbReference type="Pfam" id="PF00348">
    <property type="entry name" value="polyprenyl_synt"/>
    <property type="match status" value="1"/>
</dbReference>
<comment type="cofactor">
    <cofactor evidence="1">
        <name>Mg(2+)</name>
        <dbReference type="ChEBI" id="CHEBI:18420"/>
    </cofactor>
</comment>
<name>A0A3G3MGU1_9FLOR</name>
<evidence type="ECO:0000256" key="3">
    <source>
        <dbReference type="ARBA" id="ARBA00022679"/>
    </source>
</evidence>
<evidence type="ECO:0000256" key="5">
    <source>
        <dbReference type="ARBA" id="ARBA00022842"/>
    </source>
</evidence>
<dbReference type="GO" id="GO:0008299">
    <property type="term" value="P:isoprenoid biosynthetic process"/>
    <property type="evidence" value="ECO:0007669"/>
    <property type="project" value="UniProtKB-KW"/>
</dbReference>
<accession>A0A3G3MGU1</accession>
<dbReference type="CDD" id="cd00685">
    <property type="entry name" value="Trans_IPPS_HT"/>
    <property type="match status" value="1"/>
</dbReference>